<evidence type="ECO:0000256" key="2">
    <source>
        <dbReference type="ARBA" id="ARBA00005375"/>
    </source>
</evidence>
<protein>
    <recommendedName>
        <fullName evidence="16">Phytase A</fullName>
        <ecNumber evidence="4">3.1.3.8</ecNumber>
    </recommendedName>
    <alternativeName>
        <fullName evidence="17">Histidine acid phosphatase phyA</fullName>
    </alternativeName>
    <alternativeName>
        <fullName evidence="10">Myo-inositol hexakisphosphate phosphohydrolase A</fullName>
    </alternativeName>
    <alternativeName>
        <fullName evidence="9">Myo-inositol-hexaphosphate 3-phosphohydrolase A</fullName>
    </alternativeName>
</protein>
<keyword evidence="6" id="KW-0378">Hydrolase</keyword>
<feature type="disulfide bond" evidence="19">
    <location>
        <begin position="472"/>
        <end position="480"/>
    </location>
</feature>
<evidence type="ECO:0000256" key="7">
    <source>
        <dbReference type="ARBA" id="ARBA00023157"/>
    </source>
</evidence>
<keyword evidence="22" id="KW-1185">Reference proteome</keyword>
<keyword evidence="20" id="KW-0472">Membrane</keyword>
<feature type="active site" description="Proton donor" evidence="18">
    <location>
        <position position="397"/>
    </location>
</feature>
<dbReference type="PROSITE" id="PS00616">
    <property type="entry name" value="HIS_ACID_PHOSPHAT_1"/>
    <property type="match status" value="1"/>
</dbReference>
<evidence type="ECO:0000256" key="19">
    <source>
        <dbReference type="PIRSR" id="PIRSR000894-2"/>
    </source>
</evidence>
<comment type="subunit">
    <text evidence="3">Monomer.</text>
</comment>
<dbReference type="InterPro" id="IPR029033">
    <property type="entry name" value="His_PPase_superfam"/>
</dbReference>
<feature type="disulfide bond" evidence="19">
    <location>
        <begin position="301"/>
        <end position="317"/>
    </location>
</feature>
<evidence type="ECO:0000313" key="22">
    <source>
        <dbReference type="Proteomes" id="UP000284375"/>
    </source>
</evidence>
<gene>
    <name evidence="21" type="ORF">VSDG_02672</name>
</gene>
<dbReference type="PANTHER" id="PTHR20963">
    <property type="entry name" value="MULTIPLE INOSITOL POLYPHOSPHATE PHOSPHATASE-RELATED"/>
    <property type="match status" value="1"/>
</dbReference>
<keyword evidence="8" id="KW-0325">Glycoprotein</keyword>
<feature type="disulfide bond" evidence="19">
    <location>
        <begin position="249"/>
        <end position="501"/>
    </location>
</feature>
<dbReference type="GO" id="GO:0016158">
    <property type="term" value="F:inositol hexakisphosphate 3-phosphatase activity"/>
    <property type="evidence" value="ECO:0007669"/>
    <property type="project" value="UniProtKB-EC"/>
</dbReference>
<feature type="disulfide bond" evidence="19">
    <location>
        <begin position="66"/>
        <end position="75"/>
    </location>
</feature>
<evidence type="ECO:0000256" key="18">
    <source>
        <dbReference type="PIRSR" id="PIRSR000894-1"/>
    </source>
</evidence>
<dbReference type="InterPro" id="IPR033379">
    <property type="entry name" value="Acid_Pase_AS"/>
</dbReference>
<dbReference type="PANTHER" id="PTHR20963:SF24">
    <property type="entry name" value="3-PHYTASE B"/>
    <property type="match status" value="1"/>
</dbReference>
<sequence length="503" mass="54492">MARGRYKYSPLPSRDQVREAQEALSFWSQRHRTVLKVTMAAMALVMLFYLATATARVVRAVNDTSCDSVAAGYQCSPEISHYWGPYSPYFSVPSEIDNSIPEQCTVNFVQVLSRHGARDPTASKGALYNSTIRRIQSSVTKYGAGYGFLRDYEYSLGADQLTVFGQQELVNSGLKFYERYGALARTASPFVRASGQDRVVESARNWTQGFHQARVADGGAGADDDGYPYAILTISEDDGSNNTLNHDLCTAFEEGPDSELGDKAQAIWAGVFLGNVTARLGANLAGANITADDAVRLMDLCPFETVADVLGRPSAFCGLFTAGDWQAYDYLQSLGKWYQYGAGNPLGPTQGVGFTNELAARLTGRPVADTTSSNRTLDGDPATFPLGRAVYADFSHDNTMTSIFAAMGLYGAAAQLSNTTREAAAEVGGYSASWTVPFAARMYVEKMTCGDDDGEELVRVLVNDRVVPLQNCGADELGRCTLDKFVDSLSFARDGGDWDACFV</sequence>
<evidence type="ECO:0000256" key="14">
    <source>
        <dbReference type="ARBA" id="ARBA00043748"/>
    </source>
</evidence>
<keyword evidence="5" id="KW-0964">Secreted</keyword>
<dbReference type="InterPro" id="IPR000560">
    <property type="entry name" value="His_Pase_clade-2"/>
</dbReference>
<dbReference type="PROSITE" id="PS00778">
    <property type="entry name" value="HIS_ACID_PHOSPHAT_2"/>
    <property type="match status" value="1"/>
</dbReference>
<evidence type="ECO:0000256" key="5">
    <source>
        <dbReference type="ARBA" id="ARBA00022525"/>
    </source>
</evidence>
<organism evidence="21 22">
    <name type="scientific">Cytospora chrysosperma</name>
    <name type="common">Cytospora canker fungus</name>
    <name type="synonym">Sphaeria chrysosperma</name>
    <dbReference type="NCBI Taxonomy" id="252740"/>
    <lineage>
        <taxon>Eukaryota</taxon>
        <taxon>Fungi</taxon>
        <taxon>Dikarya</taxon>
        <taxon>Ascomycota</taxon>
        <taxon>Pezizomycotina</taxon>
        <taxon>Sordariomycetes</taxon>
        <taxon>Sordariomycetidae</taxon>
        <taxon>Diaporthales</taxon>
        <taxon>Cytosporaceae</taxon>
        <taxon>Cytospora</taxon>
    </lineage>
</organism>
<accession>A0A423WCM6</accession>
<evidence type="ECO:0000256" key="6">
    <source>
        <dbReference type="ARBA" id="ARBA00022801"/>
    </source>
</evidence>
<evidence type="ECO:0000256" key="1">
    <source>
        <dbReference type="ARBA" id="ARBA00004613"/>
    </source>
</evidence>
<comment type="caution">
    <text evidence="21">The sequence shown here is derived from an EMBL/GenBank/DDBJ whole genome shotgun (WGS) entry which is preliminary data.</text>
</comment>
<evidence type="ECO:0000256" key="16">
    <source>
        <dbReference type="ARBA" id="ARBA00044106"/>
    </source>
</evidence>
<feature type="transmembrane region" description="Helical" evidence="20">
    <location>
        <begin position="33"/>
        <end position="51"/>
    </location>
</feature>
<dbReference type="SUPFAM" id="SSF53254">
    <property type="entry name" value="Phosphoglycerate mutase-like"/>
    <property type="match status" value="1"/>
</dbReference>
<name>A0A423WCM6_CYTCH</name>
<evidence type="ECO:0000256" key="12">
    <source>
        <dbReference type="ARBA" id="ARBA00043675"/>
    </source>
</evidence>
<comment type="catalytic activity">
    <reaction evidence="14">
        <text>1D-myo-inositol 1,2,4,5,6-pentakisphosphate + H2O = 1D-myo-inositol 1,2,5,6-tetrakisphosphate + phosphate</text>
        <dbReference type="Rhea" id="RHEA:77115"/>
        <dbReference type="ChEBI" id="CHEBI:15377"/>
        <dbReference type="ChEBI" id="CHEBI:43474"/>
        <dbReference type="ChEBI" id="CHEBI:57798"/>
        <dbReference type="ChEBI" id="CHEBI:195535"/>
    </reaction>
    <physiologicalReaction direction="left-to-right" evidence="14">
        <dbReference type="Rhea" id="RHEA:77116"/>
    </physiologicalReaction>
</comment>
<dbReference type="Gene3D" id="3.40.50.1240">
    <property type="entry name" value="Phosphoglycerate mutase-like"/>
    <property type="match status" value="1"/>
</dbReference>
<comment type="catalytic activity">
    <reaction evidence="15">
        <text>1D-myo-inositol hexakisphosphate + H2O = 1D-myo-inositol 1,2,4,5,6-pentakisphosphate + phosphate</text>
        <dbReference type="Rhea" id="RHEA:16989"/>
        <dbReference type="ChEBI" id="CHEBI:15377"/>
        <dbReference type="ChEBI" id="CHEBI:43474"/>
        <dbReference type="ChEBI" id="CHEBI:57798"/>
        <dbReference type="ChEBI" id="CHEBI:58130"/>
        <dbReference type="EC" id="3.1.3.8"/>
    </reaction>
    <physiologicalReaction direction="left-to-right" evidence="15">
        <dbReference type="Rhea" id="RHEA:16990"/>
    </physiologicalReaction>
</comment>
<evidence type="ECO:0000256" key="13">
    <source>
        <dbReference type="ARBA" id="ARBA00043721"/>
    </source>
</evidence>
<proteinExistence type="inferred from homology"/>
<dbReference type="STRING" id="252740.A0A423WCM6"/>
<comment type="catalytic activity">
    <reaction evidence="13">
        <text>1D-myo-inositol 1,2,6-trisphosphate + H2O = 1D-myo-inositol 1,2-bisphosphate + phosphate</text>
        <dbReference type="Rhea" id="RHEA:77131"/>
        <dbReference type="ChEBI" id="CHEBI:15377"/>
        <dbReference type="ChEBI" id="CHEBI:43474"/>
        <dbReference type="ChEBI" id="CHEBI:195537"/>
        <dbReference type="ChEBI" id="CHEBI:195539"/>
    </reaction>
    <physiologicalReaction direction="left-to-right" evidence="13">
        <dbReference type="Rhea" id="RHEA:77132"/>
    </physiologicalReaction>
</comment>
<comment type="catalytic activity">
    <reaction evidence="11">
        <text>1D-myo-inositol 1,2,5,6-tetrakisphosphate + H2O = 1D-myo-inositol 1,2,6-trisphosphate + phosphate</text>
        <dbReference type="Rhea" id="RHEA:77119"/>
        <dbReference type="ChEBI" id="CHEBI:15377"/>
        <dbReference type="ChEBI" id="CHEBI:43474"/>
        <dbReference type="ChEBI" id="CHEBI:195535"/>
        <dbReference type="ChEBI" id="CHEBI:195537"/>
    </reaction>
    <physiologicalReaction direction="left-to-right" evidence="11">
        <dbReference type="Rhea" id="RHEA:77120"/>
    </physiologicalReaction>
</comment>
<dbReference type="Proteomes" id="UP000284375">
    <property type="component" value="Unassembled WGS sequence"/>
</dbReference>
<keyword evidence="20" id="KW-1133">Transmembrane helix</keyword>
<dbReference type="AlphaFoldDB" id="A0A423WCM6"/>
<evidence type="ECO:0000256" key="3">
    <source>
        <dbReference type="ARBA" id="ARBA00011245"/>
    </source>
</evidence>
<dbReference type="EC" id="3.1.3.8" evidence="4"/>
<evidence type="ECO:0000256" key="4">
    <source>
        <dbReference type="ARBA" id="ARBA00012632"/>
    </source>
</evidence>
<feature type="active site" description="Nucleophile" evidence="18">
    <location>
        <position position="115"/>
    </location>
</feature>
<evidence type="ECO:0000256" key="10">
    <source>
        <dbReference type="ARBA" id="ARBA00042300"/>
    </source>
</evidence>
<evidence type="ECO:0000256" key="8">
    <source>
        <dbReference type="ARBA" id="ARBA00023180"/>
    </source>
</evidence>
<feature type="disulfide bond" evidence="19">
    <location>
        <begin position="104"/>
        <end position="449"/>
    </location>
</feature>
<dbReference type="CDD" id="cd07061">
    <property type="entry name" value="HP_HAP_like"/>
    <property type="match status" value="1"/>
</dbReference>
<dbReference type="GO" id="GO:0003993">
    <property type="term" value="F:acid phosphatase activity"/>
    <property type="evidence" value="ECO:0007669"/>
    <property type="project" value="TreeGrafter"/>
</dbReference>
<evidence type="ECO:0000256" key="20">
    <source>
        <dbReference type="SAM" id="Phobius"/>
    </source>
</evidence>
<comment type="catalytic activity">
    <reaction evidence="12">
        <text>1D-myo-inositol 1,2-bisphosphate + H2O = 1D-myo-inositol 2-phosphate + phosphate</text>
        <dbReference type="Rhea" id="RHEA:77135"/>
        <dbReference type="ChEBI" id="CHEBI:15377"/>
        <dbReference type="ChEBI" id="CHEBI:43474"/>
        <dbReference type="ChEBI" id="CHEBI:84142"/>
        <dbReference type="ChEBI" id="CHEBI:195539"/>
    </reaction>
    <physiologicalReaction direction="left-to-right" evidence="12">
        <dbReference type="Rhea" id="RHEA:77136"/>
    </physiologicalReaction>
</comment>
<comment type="subcellular location">
    <subcellularLocation>
        <location evidence="1">Secreted</location>
    </subcellularLocation>
</comment>
<dbReference type="OrthoDB" id="6509975at2759"/>
<evidence type="ECO:0000256" key="9">
    <source>
        <dbReference type="ARBA" id="ARBA00041857"/>
    </source>
</evidence>
<dbReference type="InterPro" id="IPR016274">
    <property type="entry name" value="Histidine_acid_Pase_euk"/>
</dbReference>
<comment type="similarity">
    <text evidence="2">Belongs to the histidine acid phosphatase family.</text>
</comment>
<keyword evidence="20" id="KW-0812">Transmembrane</keyword>
<dbReference type="EMBL" id="LJZO01000007">
    <property type="protein sequence ID" value="ROW01115.1"/>
    <property type="molecule type" value="Genomic_DNA"/>
</dbReference>
<evidence type="ECO:0000256" key="17">
    <source>
        <dbReference type="ARBA" id="ARBA00044262"/>
    </source>
</evidence>
<keyword evidence="7 19" id="KW-1015">Disulfide bond</keyword>
<evidence type="ECO:0000256" key="15">
    <source>
        <dbReference type="ARBA" id="ARBA00043788"/>
    </source>
</evidence>
<evidence type="ECO:0000313" key="21">
    <source>
        <dbReference type="EMBL" id="ROW01115.1"/>
    </source>
</evidence>
<dbReference type="GO" id="GO:0005576">
    <property type="term" value="C:extracellular region"/>
    <property type="evidence" value="ECO:0007669"/>
    <property type="project" value="UniProtKB-SubCell"/>
</dbReference>
<reference evidence="21 22" key="1">
    <citation type="submission" date="2015-09" db="EMBL/GenBank/DDBJ databases">
        <title>Host preference determinants of Valsa canker pathogens revealed by comparative genomics.</title>
        <authorList>
            <person name="Yin Z."/>
            <person name="Huang L."/>
        </authorList>
    </citation>
    <scope>NUCLEOTIDE SEQUENCE [LARGE SCALE GENOMIC DNA]</scope>
    <source>
        <strain evidence="21 22">YSFL</strain>
    </source>
</reference>
<evidence type="ECO:0000256" key="11">
    <source>
        <dbReference type="ARBA" id="ARBA00043670"/>
    </source>
</evidence>
<dbReference type="Pfam" id="PF00328">
    <property type="entry name" value="His_Phos_2"/>
    <property type="match status" value="1"/>
</dbReference>
<dbReference type="PIRSF" id="PIRSF000894">
    <property type="entry name" value="Acid_phosphatase"/>
    <property type="match status" value="1"/>
</dbReference>